<evidence type="ECO:0000256" key="6">
    <source>
        <dbReference type="ARBA" id="ARBA00048762"/>
    </source>
</evidence>
<organism evidence="9 10">
    <name type="scientific">Ascaris lumbricoides</name>
    <name type="common">Giant roundworm</name>
    <dbReference type="NCBI Taxonomy" id="6252"/>
    <lineage>
        <taxon>Eukaryota</taxon>
        <taxon>Metazoa</taxon>
        <taxon>Ecdysozoa</taxon>
        <taxon>Nematoda</taxon>
        <taxon>Chromadorea</taxon>
        <taxon>Rhabditida</taxon>
        <taxon>Spirurina</taxon>
        <taxon>Ascaridomorpha</taxon>
        <taxon>Ascaridoidea</taxon>
        <taxon>Ascarididae</taxon>
        <taxon>Ascaris</taxon>
    </lineage>
</organism>
<reference evidence="10" key="1">
    <citation type="submission" date="2017-02" db="UniProtKB">
        <authorList>
            <consortium name="WormBaseParasite"/>
        </authorList>
    </citation>
    <scope>IDENTIFICATION</scope>
</reference>
<dbReference type="GO" id="GO:0016174">
    <property type="term" value="F:NAD(P)H oxidase H2O2-forming activity"/>
    <property type="evidence" value="ECO:0007669"/>
    <property type="project" value="UniProtKB-EC"/>
</dbReference>
<evidence type="ECO:0000256" key="2">
    <source>
        <dbReference type="ARBA" id="ARBA00012698"/>
    </source>
</evidence>
<keyword evidence="7" id="KW-1133">Transmembrane helix</keyword>
<dbReference type="WBParaSite" id="ALUE_0001959101-mRNA-1">
    <property type="protein sequence ID" value="ALUE_0001959101-mRNA-1"/>
    <property type="gene ID" value="ALUE_0001959101"/>
</dbReference>
<dbReference type="InterPro" id="IPR002048">
    <property type="entry name" value="EF_hand_dom"/>
</dbReference>
<name>A0A0M3ILG3_ASCLU</name>
<keyword evidence="3" id="KW-0575">Peroxidase</keyword>
<keyword evidence="9" id="KW-1185">Reference proteome</keyword>
<dbReference type="GO" id="GO:0042744">
    <property type="term" value="P:hydrogen peroxide catabolic process"/>
    <property type="evidence" value="ECO:0007669"/>
    <property type="project" value="UniProtKB-KW"/>
</dbReference>
<keyword evidence="7" id="KW-0472">Membrane</keyword>
<dbReference type="SUPFAM" id="SSF48113">
    <property type="entry name" value="Heme-dependent peroxidases"/>
    <property type="match status" value="1"/>
</dbReference>
<evidence type="ECO:0000313" key="9">
    <source>
        <dbReference type="Proteomes" id="UP000036681"/>
    </source>
</evidence>
<dbReference type="InterPro" id="IPR010255">
    <property type="entry name" value="Haem_peroxidase_sf"/>
</dbReference>
<dbReference type="InterPro" id="IPR019791">
    <property type="entry name" value="Haem_peroxidase_animal"/>
</dbReference>
<evidence type="ECO:0000313" key="10">
    <source>
        <dbReference type="WBParaSite" id="ALUE_0001959101-mRNA-1"/>
    </source>
</evidence>
<evidence type="ECO:0000259" key="8">
    <source>
        <dbReference type="PROSITE" id="PS50222"/>
    </source>
</evidence>
<evidence type="ECO:0000256" key="5">
    <source>
        <dbReference type="ARBA" id="ARBA00047455"/>
    </source>
</evidence>
<keyword evidence="3" id="KW-0560">Oxidoreductase</keyword>
<dbReference type="Gene3D" id="1.10.238.10">
    <property type="entry name" value="EF-hand"/>
    <property type="match status" value="1"/>
</dbReference>
<dbReference type="PANTHER" id="PTHR11475">
    <property type="entry name" value="OXIDASE/PEROXIDASE"/>
    <property type="match status" value="1"/>
</dbReference>
<dbReference type="SUPFAM" id="SSF47473">
    <property type="entry name" value="EF-hand"/>
    <property type="match status" value="1"/>
</dbReference>
<evidence type="ECO:0000256" key="1">
    <source>
        <dbReference type="ARBA" id="ARBA00005644"/>
    </source>
</evidence>
<dbReference type="InterPro" id="IPR011992">
    <property type="entry name" value="EF-hand-dom_pair"/>
</dbReference>
<dbReference type="InterPro" id="IPR037120">
    <property type="entry name" value="Haem_peroxidase_sf_animal"/>
</dbReference>
<comment type="similarity">
    <text evidence="1">In the N-terminal section; belongs to the peroxidase family.</text>
</comment>
<dbReference type="GO" id="GO:0004601">
    <property type="term" value="F:peroxidase activity"/>
    <property type="evidence" value="ECO:0007669"/>
    <property type="project" value="UniProtKB-KW"/>
</dbReference>
<comment type="catalytic activity">
    <reaction evidence="5">
        <text>NADH + O2 + H(+) = H2O2 + NAD(+)</text>
        <dbReference type="Rhea" id="RHEA:11264"/>
        <dbReference type="ChEBI" id="CHEBI:15378"/>
        <dbReference type="ChEBI" id="CHEBI:15379"/>
        <dbReference type="ChEBI" id="CHEBI:16240"/>
        <dbReference type="ChEBI" id="CHEBI:57540"/>
        <dbReference type="ChEBI" id="CHEBI:57945"/>
        <dbReference type="EC" id="1.6.3.1"/>
    </reaction>
</comment>
<feature type="domain" description="EF-hand" evidence="8">
    <location>
        <begin position="482"/>
        <end position="517"/>
    </location>
</feature>
<dbReference type="GO" id="GO:0020037">
    <property type="term" value="F:heme binding"/>
    <property type="evidence" value="ECO:0007669"/>
    <property type="project" value="InterPro"/>
</dbReference>
<dbReference type="Proteomes" id="UP000036681">
    <property type="component" value="Unplaced"/>
</dbReference>
<sequence length="581" mass="66111">MFIELAALYKGDISQLDAYVGGMLETNGEGPGELFGAVILDQFLRLRNGDRFWFENTQNGFFTNDEIVRIRSITLRDIIRETTSIDDAELQQDVFFWKDGDPCPQPFQVNTTGLESCVPFLRFDHFTGNEVTYIFSCIALGIIPLVCIGIGYLLIQKRKKMGDEVPPCFKPIDDESNKPHGAVFTVEQLKKTNNKELLNIPAIEWIKENYCRSVTLIVDIRPSIRLEKRRGGLLRCLDLSDVNLLNVTISEPSSNSTHGPFVLISIPKHYDLVPIEWIKENYCRSVTLIVDIRPSIRLEKRRGGLLRCLDLSDVNLLNVTISEPSSNSTHGPFVLISIPKHYDLLIRVQNDCQCGQLLRTLGGILSKQNKQILINQYPNETILSMVETQERRQKKLDHFFREAYSRAFNVPQLSDRSTEWSKSISDEVLETTVTKAELADALGMLESDLFVERMFACMAKQYSSQVTFNEFLDVVNRFASGSLRDKLELLFDMCDRSGRGCVERREFFEFIKSLNVAAGVHIEEAMQENVIDAVLRKSGVNSDSSILTYKDFESIFSLTDDIRRPMGVHMRGANLKLNLVE</sequence>
<evidence type="ECO:0000256" key="3">
    <source>
        <dbReference type="ARBA" id="ARBA00022559"/>
    </source>
</evidence>
<dbReference type="GO" id="GO:0005509">
    <property type="term" value="F:calcium ion binding"/>
    <property type="evidence" value="ECO:0007669"/>
    <property type="project" value="InterPro"/>
</dbReference>
<dbReference type="PROSITE" id="PS50222">
    <property type="entry name" value="EF_HAND_2"/>
    <property type="match status" value="1"/>
</dbReference>
<evidence type="ECO:0000256" key="7">
    <source>
        <dbReference type="SAM" id="Phobius"/>
    </source>
</evidence>
<dbReference type="PROSITE" id="PS50292">
    <property type="entry name" value="PEROXIDASE_3"/>
    <property type="match status" value="1"/>
</dbReference>
<dbReference type="GO" id="GO:0006979">
    <property type="term" value="P:response to oxidative stress"/>
    <property type="evidence" value="ECO:0007669"/>
    <property type="project" value="InterPro"/>
</dbReference>
<evidence type="ECO:0000256" key="4">
    <source>
        <dbReference type="ARBA" id="ARBA00023324"/>
    </source>
</evidence>
<keyword evidence="7" id="KW-0812">Transmembrane</keyword>
<accession>A0A0M3ILG3</accession>
<proteinExistence type="inferred from homology"/>
<dbReference type="PANTHER" id="PTHR11475:SF144">
    <property type="entry name" value="NAD(P)H OXIDASE (H2O2-FORMING)"/>
    <property type="match status" value="1"/>
</dbReference>
<keyword evidence="4" id="KW-0376">Hydrogen peroxide</keyword>
<dbReference type="EC" id="1.6.3.1" evidence="2"/>
<dbReference type="Pfam" id="PF03098">
    <property type="entry name" value="An_peroxidase"/>
    <property type="match status" value="1"/>
</dbReference>
<comment type="catalytic activity">
    <reaction evidence="6">
        <text>NADPH + O2 + H(+) = H2O2 + NADP(+)</text>
        <dbReference type="Rhea" id="RHEA:11260"/>
        <dbReference type="ChEBI" id="CHEBI:15378"/>
        <dbReference type="ChEBI" id="CHEBI:15379"/>
        <dbReference type="ChEBI" id="CHEBI:16240"/>
        <dbReference type="ChEBI" id="CHEBI:57783"/>
        <dbReference type="ChEBI" id="CHEBI:58349"/>
        <dbReference type="EC" id="1.6.3.1"/>
    </reaction>
</comment>
<dbReference type="AlphaFoldDB" id="A0A0M3ILG3"/>
<dbReference type="Gene3D" id="1.10.640.10">
    <property type="entry name" value="Haem peroxidase domain superfamily, animal type"/>
    <property type="match status" value="1"/>
</dbReference>
<protein>
    <recommendedName>
        <fullName evidence="2">NAD(P)H oxidase (H2O2-forming)</fullName>
        <ecNumber evidence="2">1.6.3.1</ecNumber>
    </recommendedName>
</protein>
<feature type="transmembrane region" description="Helical" evidence="7">
    <location>
        <begin position="133"/>
        <end position="155"/>
    </location>
</feature>